<evidence type="ECO:0000313" key="3">
    <source>
        <dbReference type="EMBL" id="CRY74763.1"/>
    </source>
</evidence>
<evidence type="ECO:0000259" key="2">
    <source>
        <dbReference type="Pfam" id="PF09990"/>
    </source>
</evidence>
<evidence type="ECO:0000256" key="1">
    <source>
        <dbReference type="SAM" id="Phobius"/>
    </source>
</evidence>
<dbReference type="AlphaFoldDB" id="A0A0H5NGY0"/>
<dbReference type="RefSeq" id="WP_197657733.1">
    <property type="nucleotide sequence ID" value="NZ_CP031418.1"/>
</dbReference>
<name>A0A0H5NGY0_NOCFR</name>
<reference evidence="4" key="1">
    <citation type="submission" date="2015-03" db="EMBL/GenBank/DDBJ databases">
        <authorList>
            <consortium name="Pathogen Informatics"/>
        </authorList>
    </citation>
    <scope>NUCLEOTIDE SEQUENCE [LARGE SCALE GENOMIC DNA]</scope>
    <source>
        <strain evidence="4">NCTC11134</strain>
    </source>
</reference>
<dbReference type="Pfam" id="PF09990">
    <property type="entry name" value="DUF2231"/>
    <property type="match status" value="1"/>
</dbReference>
<feature type="transmembrane region" description="Helical" evidence="1">
    <location>
        <begin position="94"/>
        <end position="114"/>
    </location>
</feature>
<organism evidence="3 4">
    <name type="scientific">Nocardia farcinica</name>
    <dbReference type="NCBI Taxonomy" id="37329"/>
    <lineage>
        <taxon>Bacteria</taxon>
        <taxon>Bacillati</taxon>
        <taxon>Actinomycetota</taxon>
        <taxon>Actinomycetes</taxon>
        <taxon>Mycobacteriales</taxon>
        <taxon>Nocardiaceae</taxon>
        <taxon>Nocardia</taxon>
    </lineage>
</organism>
<evidence type="ECO:0000313" key="4">
    <source>
        <dbReference type="Proteomes" id="UP000057820"/>
    </source>
</evidence>
<feature type="transmembrane region" description="Helical" evidence="1">
    <location>
        <begin position="126"/>
        <end position="147"/>
    </location>
</feature>
<sequence>MTSDMDRAKRPVSAALAGPYGHPFHPILVTVPIGAWIAASVFDLASHVVDAPDFLAQGASWLIAIGILGALAAAAVGLLDLAAIPTGTPAFRTALVHMSLNVAVVLAYAAGFLWRRSGDGPHGAVALGPLLLSLLGLLTVAVSGYLGGKLAYRYGVRVAEESVQATGFQH</sequence>
<dbReference type="InterPro" id="IPR019251">
    <property type="entry name" value="DUF2231_TM"/>
</dbReference>
<feature type="transmembrane region" description="Helical" evidence="1">
    <location>
        <begin position="27"/>
        <end position="49"/>
    </location>
</feature>
<keyword evidence="1" id="KW-0812">Transmembrane</keyword>
<proteinExistence type="predicted"/>
<feature type="transmembrane region" description="Helical" evidence="1">
    <location>
        <begin position="61"/>
        <end position="82"/>
    </location>
</feature>
<accession>A0A0H5NGY0</accession>
<dbReference type="Proteomes" id="UP000057820">
    <property type="component" value="Chromosome 1"/>
</dbReference>
<keyword evidence="1" id="KW-0472">Membrane</keyword>
<gene>
    <name evidence="3" type="ORF">ERS450000_00924</name>
</gene>
<protein>
    <submittedName>
        <fullName evidence="3">Predicted membrane protein</fullName>
    </submittedName>
</protein>
<dbReference type="KEGG" id="nfr:ERS450000_00924"/>
<dbReference type="EMBL" id="LN868938">
    <property type="protein sequence ID" value="CRY74763.1"/>
    <property type="molecule type" value="Genomic_DNA"/>
</dbReference>
<feature type="domain" description="DUF2231" evidence="2">
    <location>
        <begin position="21"/>
        <end position="159"/>
    </location>
</feature>
<keyword evidence="1" id="KW-1133">Transmembrane helix</keyword>